<dbReference type="EMBL" id="CAOQHR010000005">
    <property type="protein sequence ID" value="CAI6334524.1"/>
    <property type="molecule type" value="Genomic_DNA"/>
</dbReference>
<dbReference type="Proteomes" id="UP001152607">
    <property type="component" value="Unassembled WGS sequence"/>
</dbReference>
<name>A0A9W4UF17_9PLEO</name>
<dbReference type="AlphaFoldDB" id="A0A9W4UF17"/>
<organism evidence="2 3">
    <name type="scientific">Periconia digitata</name>
    <dbReference type="NCBI Taxonomy" id="1303443"/>
    <lineage>
        <taxon>Eukaryota</taxon>
        <taxon>Fungi</taxon>
        <taxon>Dikarya</taxon>
        <taxon>Ascomycota</taxon>
        <taxon>Pezizomycotina</taxon>
        <taxon>Dothideomycetes</taxon>
        <taxon>Pleosporomycetidae</taxon>
        <taxon>Pleosporales</taxon>
        <taxon>Massarineae</taxon>
        <taxon>Periconiaceae</taxon>
        <taxon>Periconia</taxon>
    </lineage>
</organism>
<evidence type="ECO:0000256" key="1">
    <source>
        <dbReference type="SAM" id="MobiDB-lite"/>
    </source>
</evidence>
<keyword evidence="3" id="KW-1185">Reference proteome</keyword>
<proteinExistence type="predicted"/>
<comment type="caution">
    <text evidence="2">The sequence shown here is derived from an EMBL/GenBank/DDBJ whole genome shotgun (WGS) entry which is preliminary data.</text>
</comment>
<protein>
    <submittedName>
        <fullName evidence="2">Uncharacterized protein</fullName>
    </submittedName>
</protein>
<sequence>MFHIRENVRQHARSSNILQKRGKLAASRIKDPSHATRGSDCSGFGLVRESCRVHYFPR</sequence>
<evidence type="ECO:0000313" key="3">
    <source>
        <dbReference type="Proteomes" id="UP001152607"/>
    </source>
</evidence>
<reference evidence="2" key="1">
    <citation type="submission" date="2023-01" db="EMBL/GenBank/DDBJ databases">
        <authorList>
            <person name="Van Ghelder C."/>
            <person name="Rancurel C."/>
        </authorList>
    </citation>
    <scope>NUCLEOTIDE SEQUENCE</scope>
    <source>
        <strain evidence="2">CNCM I-4278</strain>
    </source>
</reference>
<accession>A0A9W4UF17</accession>
<feature type="region of interest" description="Disordered" evidence="1">
    <location>
        <begin position="1"/>
        <end position="37"/>
    </location>
</feature>
<gene>
    <name evidence="2" type="ORF">PDIGIT_LOCUS7585</name>
</gene>
<evidence type="ECO:0000313" key="2">
    <source>
        <dbReference type="EMBL" id="CAI6334524.1"/>
    </source>
</evidence>